<reference evidence="1" key="1">
    <citation type="submission" date="2020-08" db="EMBL/GenBank/DDBJ databases">
        <title>Genome public.</title>
        <authorList>
            <person name="Liu C."/>
            <person name="Sun Q."/>
        </authorList>
    </citation>
    <scope>NUCLEOTIDE SEQUENCE</scope>
    <source>
        <strain evidence="1">BX5</strain>
    </source>
</reference>
<name>A0A8J6M209_9FIRM</name>
<organism evidence="1 2">
    <name type="scientific">Flintibacter faecis</name>
    <dbReference type="NCBI Taxonomy" id="2763047"/>
    <lineage>
        <taxon>Bacteria</taxon>
        <taxon>Bacillati</taxon>
        <taxon>Bacillota</taxon>
        <taxon>Clostridia</taxon>
        <taxon>Eubacteriales</taxon>
        <taxon>Flintibacter</taxon>
    </lineage>
</organism>
<gene>
    <name evidence="1" type="ORF">H8S55_11090</name>
</gene>
<evidence type="ECO:0000313" key="2">
    <source>
        <dbReference type="Proteomes" id="UP000602260"/>
    </source>
</evidence>
<protein>
    <recommendedName>
        <fullName evidence="3">PD-(D/E)XK nuclease family transposase</fullName>
    </recommendedName>
</protein>
<comment type="caution">
    <text evidence="1">The sequence shown here is derived from an EMBL/GenBank/DDBJ whole genome shotgun (WGS) entry which is preliminary data.</text>
</comment>
<sequence length="313" mass="35461">MELKTTIAQGLHVTDDSAGYDAACKRVLSEKAILARIMKSCLEEYKDCDVNDIAEKYIEGQPQVSAVPVLPDEGGTVISGMDTEDKSVREGTVTYDIRFRAIVPDSEEQIALIINVEAQNDFYPGYPLIKRGIYYCCRMISSQYGREFTGSHYEKIKKVYSIWICMKPPQYRENTITRYRLVEEYLVGEGKEPIRNYDLLSIIMLCLGGPDGSNYDGVLRMLDVLLSNETSEAEKRKILQDDYDIQMTQTMEREVSVMCNLSKGVEEKGVAKGILSSIKNLMETMGLTIEQAMAALKVPEGERQKYMDLLERQ</sequence>
<evidence type="ECO:0000313" key="1">
    <source>
        <dbReference type="EMBL" id="MBC5717854.1"/>
    </source>
</evidence>
<proteinExistence type="predicted"/>
<evidence type="ECO:0008006" key="3">
    <source>
        <dbReference type="Google" id="ProtNLM"/>
    </source>
</evidence>
<dbReference type="AlphaFoldDB" id="A0A8J6M209"/>
<dbReference type="EMBL" id="JACOPN010000008">
    <property type="protein sequence ID" value="MBC5717854.1"/>
    <property type="molecule type" value="Genomic_DNA"/>
</dbReference>
<keyword evidence="2" id="KW-1185">Reference proteome</keyword>
<accession>A0A8J6M209</accession>
<dbReference type="Proteomes" id="UP000602260">
    <property type="component" value="Unassembled WGS sequence"/>
</dbReference>